<reference evidence="2 3" key="1">
    <citation type="submission" date="2024-09" db="EMBL/GenBank/DDBJ databases">
        <authorList>
            <person name="Sun Q."/>
            <person name="Mori K."/>
        </authorList>
    </citation>
    <scope>NUCLEOTIDE SEQUENCE [LARGE SCALE GENOMIC DNA]</scope>
    <source>
        <strain evidence="2 3">CCM 3426</strain>
    </source>
</reference>
<dbReference type="EMBL" id="JBHMEI010000070">
    <property type="protein sequence ID" value="MFB9208292.1"/>
    <property type="molecule type" value="Genomic_DNA"/>
</dbReference>
<gene>
    <name evidence="2" type="ORF">ACFFV7_44420</name>
</gene>
<name>A0ABV5IUP7_9ACTN</name>
<accession>A0ABV5IUP7</accession>
<evidence type="ECO:0000313" key="2">
    <source>
        <dbReference type="EMBL" id="MFB9208292.1"/>
    </source>
</evidence>
<protein>
    <submittedName>
        <fullName evidence="2">Uncharacterized protein</fullName>
    </submittedName>
</protein>
<feature type="region of interest" description="Disordered" evidence="1">
    <location>
        <begin position="49"/>
        <end position="72"/>
    </location>
</feature>
<sequence>MEIFSAKIRVHPAARNATSWLSSSWFLVEHRAYPIRIAGADAATSAAATGAHQVGVQPGPPPPAAHAARAPG</sequence>
<dbReference type="Proteomes" id="UP001589647">
    <property type="component" value="Unassembled WGS sequence"/>
</dbReference>
<organism evidence="2 3">
    <name type="scientific">Nonomuraea spiralis</name>
    <dbReference type="NCBI Taxonomy" id="46182"/>
    <lineage>
        <taxon>Bacteria</taxon>
        <taxon>Bacillati</taxon>
        <taxon>Actinomycetota</taxon>
        <taxon>Actinomycetes</taxon>
        <taxon>Streptosporangiales</taxon>
        <taxon>Streptosporangiaceae</taxon>
        <taxon>Nonomuraea</taxon>
    </lineage>
</organism>
<keyword evidence="3" id="KW-1185">Reference proteome</keyword>
<comment type="caution">
    <text evidence="2">The sequence shown here is derived from an EMBL/GenBank/DDBJ whole genome shotgun (WGS) entry which is preliminary data.</text>
</comment>
<evidence type="ECO:0000313" key="3">
    <source>
        <dbReference type="Proteomes" id="UP001589647"/>
    </source>
</evidence>
<dbReference type="RefSeq" id="WP_229825316.1">
    <property type="nucleotide sequence ID" value="NZ_BMRC01000067.1"/>
</dbReference>
<proteinExistence type="predicted"/>
<evidence type="ECO:0000256" key="1">
    <source>
        <dbReference type="SAM" id="MobiDB-lite"/>
    </source>
</evidence>